<proteinExistence type="predicted"/>
<sequence length="211" mass="23293">MKVLTAAVMFAFGARGIPGADAITNSTATRTFEIKEKEVDVISNAALGSCPQCDISNFIGNDISFFQTTSGTQYLWTIDNLGNSGSQFNQKETSGLQRTFFIGSYSSTSGQVASYTNGSGQFCPINRRGIFEIVLTSAPGQNGRLTASEPQICVYKIEQKCYCVSDIGEIIPFYQNVQIDFMRKYSVLNLFPVHLHHLLHPRAQNHQSGYY</sequence>
<keyword evidence="2" id="KW-1185">Reference proteome</keyword>
<accession>A0AAD3CM42</accession>
<evidence type="ECO:0000313" key="1">
    <source>
        <dbReference type="EMBL" id="GFH47391.1"/>
    </source>
</evidence>
<dbReference type="EMBL" id="BLLK01000023">
    <property type="protein sequence ID" value="GFH47391.1"/>
    <property type="molecule type" value="Genomic_DNA"/>
</dbReference>
<name>A0AAD3CM42_9STRA</name>
<evidence type="ECO:0000313" key="2">
    <source>
        <dbReference type="Proteomes" id="UP001054902"/>
    </source>
</evidence>
<organism evidence="1 2">
    <name type="scientific">Chaetoceros tenuissimus</name>
    <dbReference type="NCBI Taxonomy" id="426638"/>
    <lineage>
        <taxon>Eukaryota</taxon>
        <taxon>Sar</taxon>
        <taxon>Stramenopiles</taxon>
        <taxon>Ochrophyta</taxon>
        <taxon>Bacillariophyta</taxon>
        <taxon>Coscinodiscophyceae</taxon>
        <taxon>Chaetocerotophycidae</taxon>
        <taxon>Chaetocerotales</taxon>
        <taxon>Chaetocerotaceae</taxon>
        <taxon>Chaetoceros</taxon>
    </lineage>
</organism>
<gene>
    <name evidence="1" type="ORF">CTEN210_03866</name>
</gene>
<dbReference type="Proteomes" id="UP001054902">
    <property type="component" value="Unassembled WGS sequence"/>
</dbReference>
<reference evidence="1 2" key="1">
    <citation type="journal article" date="2021" name="Sci. Rep.">
        <title>The genome of the diatom Chaetoceros tenuissimus carries an ancient integrated fragment of an extant virus.</title>
        <authorList>
            <person name="Hongo Y."/>
            <person name="Kimura K."/>
            <person name="Takaki Y."/>
            <person name="Yoshida Y."/>
            <person name="Baba S."/>
            <person name="Kobayashi G."/>
            <person name="Nagasaki K."/>
            <person name="Hano T."/>
            <person name="Tomaru Y."/>
        </authorList>
    </citation>
    <scope>NUCLEOTIDE SEQUENCE [LARGE SCALE GENOMIC DNA]</scope>
    <source>
        <strain evidence="1 2">NIES-3715</strain>
    </source>
</reference>
<comment type="caution">
    <text evidence="1">The sequence shown here is derived from an EMBL/GenBank/DDBJ whole genome shotgun (WGS) entry which is preliminary data.</text>
</comment>
<protein>
    <submittedName>
        <fullName evidence="1">Uncharacterized protein</fullName>
    </submittedName>
</protein>
<dbReference type="AlphaFoldDB" id="A0AAD3CM42"/>